<dbReference type="Proteomes" id="UP000033858">
    <property type="component" value="Unassembled WGS sequence"/>
</dbReference>
<name>A0A0G0UGX5_9BACT</name>
<gene>
    <name evidence="1" type="ORF">UU32_C0011G0001</name>
</gene>
<dbReference type="CDD" id="cd02440">
    <property type="entry name" value="AdoMet_MTases"/>
    <property type="match status" value="1"/>
</dbReference>
<accession>A0A0G0UGX5</accession>
<evidence type="ECO:0000313" key="1">
    <source>
        <dbReference type="EMBL" id="KKR86746.1"/>
    </source>
</evidence>
<feature type="non-terminal residue" evidence="1">
    <location>
        <position position="1"/>
    </location>
</feature>
<evidence type="ECO:0000313" key="2">
    <source>
        <dbReference type="Proteomes" id="UP000033858"/>
    </source>
</evidence>
<reference evidence="1 2" key="1">
    <citation type="journal article" date="2015" name="Nature">
        <title>rRNA introns, odd ribosomes, and small enigmatic genomes across a large radiation of phyla.</title>
        <authorList>
            <person name="Brown C.T."/>
            <person name="Hug L.A."/>
            <person name="Thomas B.C."/>
            <person name="Sharon I."/>
            <person name="Castelle C.J."/>
            <person name="Singh A."/>
            <person name="Wilkins M.J."/>
            <person name="Williams K.H."/>
            <person name="Banfield J.F."/>
        </authorList>
    </citation>
    <scope>NUCLEOTIDE SEQUENCE [LARGE SCALE GENOMIC DNA]</scope>
</reference>
<sequence>GQLRVVKTLGMGTYIQANGLTQSGGIVEKIWRQTLKKVHRSPITVHRSLILGLGGGTAAKLIKKFWPRAKITGVEIDPVMIELGIRYLGLDTSGIKIVIGDARKFKIKKYDLVIVDTYLGDKFIDITRLHLTKSKIIVFNRLCYGDKRPEAVKFGRKLEKIFPKVEWFYPEANLMFFCYN</sequence>
<dbReference type="EMBL" id="LCAE01000011">
    <property type="protein sequence ID" value="KKR86746.1"/>
    <property type="molecule type" value="Genomic_DNA"/>
</dbReference>
<protein>
    <recommendedName>
        <fullName evidence="3">PABS domain-containing protein</fullName>
    </recommendedName>
</protein>
<organism evidence="1 2">
    <name type="scientific">Candidatus Woesebacteria bacterium GW2011_GWB1_41_10</name>
    <dbReference type="NCBI Taxonomy" id="1618577"/>
    <lineage>
        <taxon>Bacteria</taxon>
        <taxon>Candidatus Woeseibacteriota</taxon>
    </lineage>
</organism>
<evidence type="ECO:0008006" key="3">
    <source>
        <dbReference type="Google" id="ProtNLM"/>
    </source>
</evidence>
<dbReference type="Gene3D" id="3.40.50.150">
    <property type="entry name" value="Vaccinia Virus protein VP39"/>
    <property type="match status" value="1"/>
</dbReference>
<dbReference type="AlphaFoldDB" id="A0A0G0UGX5"/>
<dbReference type="SUPFAM" id="SSF53335">
    <property type="entry name" value="S-adenosyl-L-methionine-dependent methyltransferases"/>
    <property type="match status" value="1"/>
</dbReference>
<proteinExistence type="predicted"/>
<dbReference type="InterPro" id="IPR029063">
    <property type="entry name" value="SAM-dependent_MTases_sf"/>
</dbReference>
<comment type="caution">
    <text evidence="1">The sequence shown here is derived from an EMBL/GenBank/DDBJ whole genome shotgun (WGS) entry which is preliminary data.</text>
</comment>